<name>A0A6M5YMS8_9BACT</name>
<evidence type="ECO:0000313" key="2">
    <source>
        <dbReference type="EMBL" id="QJW95367.1"/>
    </source>
</evidence>
<evidence type="ECO:0008006" key="4">
    <source>
        <dbReference type="Google" id="ProtNLM"/>
    </source>
</evidence>
<dbReference type="EMBL" id="CP053452">
    <property type="protein sequence ID" value="QJW95367.1"/>
    <property type="molecule type" value="Genomic_DNA"/>
</dbReference>
<accession>A0A6M5YMS8</accession>
<evidence type="ECO:0000256" key="1">
    <source>
        <dbReference type="SAM" id="MobiDB-lite"/>
    </source>
</evidence>
<dbReference type="Pfam" id="PF13589">
    <property type="entry name" value="HATPase_c_3"/>
    <property type="match status" value="1"/>
</dbReference>
<keyword evidence="3" id="KW-1185">Reference proteome</keyword>
<dbReference type="Gene3D" id="3.30.565.10">
    <property type="entry name" value="Histidine kinase-like ATPase, C-terminal domain"/>
    <property type="match status" value="1"/>
</dbReference>
<dbReference type="InterPro" id="IPR036890">
    <property type="entry name" value="HATPase_C_sf"/>
</dbReference>
<dbReference type="Proteomes" id="UP000503447">
    <property type="component" value="Chromosome"/>
</dbReference>
<reference evidence="3" key="1">
    <citation type="submission" date="2020-05" db="EMBL/GenBank/DDBJ databases">
        <title>Frigoriglobus tundricola gen. nov., sp. nov., a psychrotolerant cellulolytic planctomycete of the family Gemmataceae with two divergent copies of 16S rRNA gene.</title>
        <authorList>
            <person name="Kulichevskaya I.S."/>
            <person name="Ivanova A.A."/>
            <person name="Naumoff D.G."/>
            <person name="Beletsky A.V."/>
            <person name="Rijpstra W.I.C."/>
            <person name="Sinninghe Damste J.S."/>
            <person name="Mardanov A.V."/>
            <person name="Ravin N.V."/>
            <person name="Dedysh S.N."/>
        </authorList>
    </citation>
    <scope>NUCLEOTIDE SEQUENCE [LARGE SCALE GENOMIC DNA]</scope>
    <source>
        <strain evidence="3">PL17</strain>
    </source>
</reference>
<dbReference type="AlphaFoldDB" id="A0A6M5YMS8"/>
<organism evidence="2 3">
    <name type="scientific">Frigoriglobus tundricola</name>
    <dbReference type="NCBI Taxonomy" id="2774151"/>
    <lineage>
        <taxon>Bacteria</taxon>
        <taxon>Pseudomonadati</taxon>
        <taxon>Planctomycetota</taxon>
        <taxon>Planctomycetia</taxon>
        <taxon>Gemmatales</taxon>
        <taxon>Gemmataceae</taxon>
        <taxon>Frigoriglobus</taxon>
    </lineage>
</organism>
<dbReference type="KEGG" id="ftj:FTUN_2916"/>
<dbReference type="RefSeq" id="WP_171471165.1">
    <property type="nucleotide sequence ID" value="NZ_CP053452.2"/>
</dbReference>
<gene>
    <name evidence="2" type="ORF">FTUN_2916</name>
</gene>
<feature type="region of interest" description="Disordered" evidence="1">
    <location>
        <begin position="1"/>
        <end position="28"/>
    </location>
</feature>
<sequence>MSESTVPQAEMQPPTDFSPEWGGSAPRGGKTVVTRALKDGARVPLFLGQTLIKSLRDLGYNSTTSALCEHVDNSIQWGATEVRVYFRQSGKQPNQKIDILVYDNGKGMAPHVLKVAMAFGGSMVYDNRAGIGRYGMGMKAAALNTAKSVDVISWQEPNAFYSMTLDVEKIGQDRNNMIELPDPQMTDELPSDVASMFTKPMDGAKKSAEAQDLFAEDSDNLHERLGKTGTIVYLPACDRLTYSTAKTLADHAIKDMGRIYRRFIDKGVKLYINNSLVEAFDPTYWLESARHTKVEGITEKKSSLVDSWTVEVPIAEDSRTTTPVRVRIFMLPVQTWAALPRQTLRNGLHVYDTHTVSYVRNSREVDIGAEPRLKINKHHTNSWMRVEIEFNADADEAFGVAANKQGARLQQFAAKAILDHDNKRFAKTVADVRKAIREQHLKVTAEKLAGQTSEAEQHATAADSLQSVVLPAPPTDTADQQAALEANLRGLAAGLRREGETEEQAFERVKASKFLTDLKHQEYAPFYDTEFKYGKLIVRVNTAHPFYREVWQPIADLAKKSIQVSDSEDGEAVGSDVADASRKALLGLELTLFSLARAQTQMMVGNAQEQQLNQMFRTLRKSWSDVLETQFIKAE</sequence>
<protein>
    <recommendedName>
        <fullName evidence="4">ATP-binding protein</fullName>
    </recommendedName>
</protein>
<dbReference type="SUPFAM" id="SSF55874">
    <property type="entry name" value="ATPase domain of HSP90 chaperone/DNA topoisomerase II/histidine kinase"/>
    <property type="match status" value="1"/>
</dbReference>
<proteinExistence type="predicted"/>
<evidence type="ECO:0000313" key="3">
    <source>
        <dbReference type="Proteomes" id="UP000503447"/>
    </source>
</evidence>